<keyword evidence="1" id="KW-0813">Transport</keyword>
<protein>
    <recommendedName>
        <fullName evidence="5">Glutaredoxin domain-containing protein</fullName>
    </recommendedName>
</protein>
<dbReference type="Gene3D" id="3.40.30.10">
    <property type="entry name" value="Glutaredoxin"/>
    <property type="match status" value="1"/>
</dbReference>
<dbReference type="EMBL" id="HBEO01008026">
    <property type="protein sequence ID" value="CAD8475133.1"/>
    <property type="molecule type" value="Transcribed_RNA"/>
</dbReference>
<dbReference type="InterPro" id="IPR002109">
    <property type="entry name" value="Glutaredoxin"/>
</dbReference>
<gene>
    <name evidence="6" type="ORF">HPHI1048_LOCUS5610</name>
</gene>
<dbReference type="CDD" id="cd03419">
    <property type="entry name" value="GRX_GRXh_1_2_like"/>
    <property type="match status" value="1"/>
</dbReference>
<dbReference type="InterPro" id="IPR011767">
    <property type="entry name" value="GLR_AS"/>
</dbReference>
<evidence type="ECO:0000256" key="3">
    <source>
        <dbReference type="ARBA" id="ARBA00023157"/>
    </source>
</evidence>
<evidence type="ECO:0000313" key="6">
    <source>
        <dbReference type="EMBL" id="CAD8475133.1"/>
    </source>
</evidence>
<organism evidence="6">
    <name type="scientific">Hanusia phi</name>
    <dbReference type="NCBI Taxonomy" id="3032"/>
    <lineage>
        <taxon>Eukaryota</taxon>
        <taxon>Cryptophyceae</taxon>
        <taxon>Pyrenomonadales</taxon>
        <taxon>Geminigeraceae</taxon>
        <taxon>Hanusia</taxon>
    </lineage>
</organism>
<dbReference type="InterPro" id="IPR011899">
    <property type="entry name" value="Glutaredoxin_euk/vir"/>
</dbReference>
<dbReference type="PROSITE" id="PS51354">
    <property type="entry name" value="GLUTAREDOXIN_2"/>
    <property type="match status" value="1"/>
</dbReference>
<dbReference type="PROSITE" id="PS00195">
    <property type="entry name" value="GLUTAREDOXIN_1"/>
    <property type="match status" value="1"/>
</dbReference>
<dbReference type="PANTHER" id="PTHR45694">
    <property type="entry name" value="GLUTAREDOXIN 2"/>
    <property type="match status" value="1"/>
</dbReference>
<name>A0A7S0HD74_9CRYP</name>
<dbReference type="GO" id="GO:0015038">
    <property type="term" value="F:glutathione disulfide oxidoreductase activity"/>
    <property type="evidence" value="ECO:0007669"/>
    <property type="project" value="TreeGrafter"/>
</dbReference>
<keyword evidence="4" id="KW-0676">Redox-active center</keyword>
<feature type="domain" description="Glutaredoxin" evidence="5">
    <location>
        <begin position="26"/>
        <end position="88"/>
    </location>
</feature>
<dbReference type="AlphaFoldDB" id="A0A7S0HD74"/>
<evidence type="ECO:0000256" key="1">
    <source>
        <dbReference type="ARBA" id="ARBA00022448"/>
    </source>
</evidence>
<reference evidence="6" key="1">
    <citation type="submission" date="2021-01" db="EMBL/GenBank/DDBJ databases">
        <authorList>
            <person name="Corre E."/>
            <person name="Pelletier E."/>
            <person name="Niang G."/>
            <person name="Scheremetjew M."/>
            <person name="Finn R."/>
            <person name="Kale V."/>
            <person name="Holt S."/>
            <person name="Cochrane G."/>
            <person name="Meng A."/>
            <person name="Brown T."/>
            <person name="Cohen L."/>
        </authorList>
    </citation>
    <scope>NUCLEOTIDE SEQUENCE</scope>
    <source>
        <strain evidence="6">CCMP325</strain>
    </source>
</reference>
<dbReference type="PANTHER" id="PTHR45694:SF5">
    <property type="entry name" value="GLUTAREDOXIN 2"/>
    <property type="match status" value="1"/>
</dbReference>
<evidence type="ECO:0000256" key="4">
    <source>
        <dbReference type="ARBA" id="ARBA00023284"/>
    </source>
</evidence>
<evidence type="ECO:0000256" key="2">
    <source>
        <dbReference type="ARBA" id="ARBA00022982"/>
    </source>
</evidence>
<dbReference type="SUPFAM" id="SSF52833">
    <property type="entry name" value="Thioredoxin-like"/>
    <property type="match status" value="1"/>
</dbReference>
<dbReference type="InterPro" id="IPR036249">
    <property type="entry name" value="Thioredoxin-like_sf"/>
</dbReference>
<dbReference type="GO" id="GO:0034599">
    <property type="term" value="P:cellular response to oxidative stress"/>
    <property type="evidence" value="ECO:0007669"/>
    <property type="project" value="TreeGrafter"/>
</dbReference>
<proteinExistence type="predicted"/>
<keyword evidence="3" id="KW-1015">Disulfide bond</keyword>
<dbReference type="Pfam" id="PF00462">
    <property type="entry name" value="Glutaredoxin"/>
    <property type="match status" value="1"/>
</dbReference>
<dbReference type="NCBIfam" id="TIGR02180">
    <property type="entry name" value="GRX_euk"/>
    <property type="match status" value="1"/>
</dbReference>
<dbReference type="FunFam" id="3.40.30.10:FF:000026">
    <property type="entry name" value="Glutaredoxin 2"/>
    <property type="match status" value="1"/>
</dbReference>
<dbReference type="PRINTS" id="PR00160">
    <property type="entry name" value="GLUTAREDOXIN"/>
</dbReference>
<sequence>MGCSSSKGVMVTAESIAKQAIESNTVVIFSKSYCPFCMKAKNVLESLNAKYEVLELDLRDDGNAIQDVLNTLSGGRSVPRVFVKGKFIGGGDDMVSKKESGELQQILQEAGAL</sequence>
<dbReference type="InterPro" id="IPR014025">
    <property type="entry name" value="Glutaredoxin_subgr"/>
</dbReference>
<accession>A0A7S0HD74</accession>
<evidence type="ECO:0000259" key="5">
    <source>
        <dbReference type="Pfam" id="PF00462"/>
    </source>
</evidence>
<keyword evidence="2" id="KW-0249">Electron transport</keyword>
<dbReference type="GO" id="GO:0005737">
    <property type="term" value="C:cytoplasm"/>
    <property type="evidence" value="ECO:0007669"/>
    <property type="project" value="TreeGrafter"/>
</dbReference>